<evidence type="ECO:0000256" key="5">
    <source>
        <dbReference type="SAM" id="SignalP"/>
    </source>
</evidence>
<sequence>MNSITIFLVFFGSLSALNDYATANSKCAAAISAYPPGPETGCCGVESAETKILGGNRTEIDQFPWLAQIEYLKEDKLKVICGATLIGGKFLLTAAHCVSGPIIKTFIPKNIILGEYDTSHEGPDCVPALGGGEDCTDGAIRIPIEKIIIHPQYEDNSKLRRNDIALIKMTELAPFTDFIRPICLPTSDITLTKDPIKWLKFAAWGTASGPSPVKLHVGLPFVPQEKCQLAYSSNGRDITLWKGQLCAGGEKDKDSCKGDGGLPLMNDNGGRYEVVGLVSFGSTPCGTENIPSVFTNVYEYKYWIMSSASAAEQT</sequence>
<comment type="similarity">
    <text evidence="4">Belongs to the peptidase S1 family. CLIP subfamily.</text>
</comment>
<dbReference type="EMBL" id="CADEBD010000226">
    <property type="protein sequence ID" value="CAB3225820.1"/>
    <property type="molecule type" value="Genomic_DNA"/>
</dbReference>
<reference evidence="7 8" key="1">
    <citation type="submission" date="2020-04" db="EMBL/GenBank/DDBJ databases">
        <authorList>
            <person name="Wallbank WR R."/>
            <person name="Pardo Diaz C."/>
            <person name="Kozak K."/>
            <person name="Martin S."/>
            <person name="Jiggins C."/>
            <person name="Moest M."/>
            <person name="Warren A I."/>
            <person name="Byers J.R.P. K."/>
            <person name="Montejo-Kovacevich G."/>
            <person name="Yen C E."/>
        </authorList>
    </citation>
    <scope>NUCLEOTIDE SEQUENCE [LARGE SCALE GENOMIC DNA]</scope>
</reference>
<keyword evidence="2" id="KW-1015">Disulfide bond</keyword>
<dbReference type="GO" id="GO:0004252">
    <property type="term" value="F:serine-type endopeptidase activity"/>
    <property type="evidence" value="ECO:0007669"/>
    <property type="project" value="InterPro"/>
</dbReference>
<evidence type="ECO:0000256" key="3">
    <source>
        <dbReference type="ARBA" id="ARBA00023180"/>
    </source>
</evidence>
<dbReference type="Proteomes" id="UP000494256">
    <property type="component" value="Unassembled WGS sequence"/>
</dbReference>
<dbReference type="Pfam" id="PF00089">
    <property type="entry name" value="Trypsin"/>
    <property type="match status" value="1"/>
</dbReference>
<dbReference type="FunFam" id="2.40.10.10:FF:000028">
    <property type="entry name" value="Serine protease easter"/>
    <property type="match status" value="1"/>
</dbReference>
<feature type="signal peptide" evidence="5">
    <location>
        <begin position="1"/>
        <end position="16"/>
    </location>
</feature>
<dbReference type="InterPro" id="IPR018114">
    <property type="entry name" value="TRYPSIN_HIS"/>
</dbReference>
<dbReference type="SMART" id="SM00020">
    <property type="entry name" value="Tryp_SPc"/>
    <property type="match status" value="1"/>
</dbReference>
<evidence type="ECO:0000313" key="8">
    <source>
        <dbReference type="Proteomes" id="UP000494256"/>
    </source>
</evidence>
<dbReference type="InterPro" id="IPR001254">
    <property type="entry name" value="Trypsin_dom"/>
</dbReference>
<dbReference type="PRINTS" id="PR00722">
    <property type="entry name" value="CHYMOTRYPSIN"/>
</dbReference>
<evidence type="ECO:0000256" key="1">
    <source>
        <dbReference type="ARBA" id="ARBA00022729"/>
    </source>
</evidence>
<proteinExistence type="inferred from homology"/>
<evidence type="ECO:0000259" key="6">
    <source>
        <dbReference type="PROSITE" id="PS50240"/>
    </source>
</evidence>
<feature type="domain" description="Peptidase S1" evidence="6">
    <location>
        <begin position="52"/>
        <end position="309"/>
    </location>
</feature>
<keyword evidence="3" id="KW-0325">Glycoprotein</keyword>
<evidence type="ECO:0000313" key="7">
    <source>
        <dbReference type="EMBL" id="CAB3225820.1"/>
    </source>
</evidence>
<dbReference type="PROSITE" id="PS50240">
    <property type="entry name" value="TRYPSIN_DOM"/>
    <property type="match status" value="1"/>
</dbReference>
<dbReference type="SUPFAM" id="SSF50494">
    <property type="entry name" value="Trypsin-like serine proteases"/>
    <property type="match status" value="1"/>
</dbReference>
<dbReference type="InterPro" id="IPR043504">
    <property type="entry name" value="Peptidase_S1_PA_chymotrypsin"/>
</dbReference>
<protein>
    <recommendedName>
        <fullName evidence="6">Peptidase S1 domain-containing protein</fullName>
    </recommendedName>
</protein>
<dbReference type="OrthoDB" id="6125763at2759"/>
<evidence type="ECO:0000256" key="2">
    <source>
        <dbReference type="ARBA" id="ARBA00023157"/>
    </source>
</evidence>
<organism evidence="7 8">
    <name type="scientific">Arctia plantaginis</name>
    <name type="common">Wood tiger moth</name>
    <name type="synonym">Phalaena plantaginis</name>
    <dbReference type="NCBI Taxonomy" id="874455"/>
    <lineage>
        <taxon>Eukaryota</taxon>
        <taxon>Metazoa</taxon>
        <taxon>Ecdysozoa</taxon>
        <taxon>Arthropoda</taxon>
        <taxon>Hexapoda</taxon>
        <taxon>Insecta</taxon>
        <taxon>Pterygota</taxon>
        <taxon>Neoptera</taxon>
        <taxon>Endopterygota</taxon>
        <taxon>Lepidoptera</taxon>
        <taxon>Glossata</taxon>
        <taxon>Ditrysia</taxon>
        <taxon>Noctuoidea</taxon>
        <taxon>Erebidae</taxon>
        <taxon>Arctiinae</taxon>
        <taxon>Arctia</taxon>
    </lineage>
</organism>
<accession>A0A8S0Z0D3</accession>
<keyword evidence="1 5" id="KW-0732">Signal</keyword>
<dbReference type="PROSITE" id="PS00134">
    <property type="entry name" value="TRYPSIN_HIS"/>
    <property type="match status" value="1"/>
</dbReference>
<dbReference type="GO" id="GO:0006508">
    <property type="term" value="P:proteolysis"/>
    <property type="evidence" value="ECO:0007669"/>
    <property type="project" value="InterPro"/>
</dbReference>
<evidence type="ECO:0000256" key="4">
    <source>
        <dbReference type="ARBA" id="ARBA00024195"/>
    </source>
</evidence>
<dbReference type="InterPro" id="IPR009003">
    <property type="entry name" value="Peptidase_S1_PA"/>
</dbReference>
<name>A0A8S0Z0D3_ARCPL</name>
<dbReference type="Gene3D" id="2.40.10.10">
    <property type="entry name" value="Trypsin-like serine proteases"/>
    <property type="match status" value="2"/>
</dbReference>
<dbReference type="InterPro" id="IPR051487">
    <property type="entry name" value="Ser/Thr_Proteases_Immune/Dev"/>
</dbReference>
<dbReference type="PANTHER" id="PTHR24256">
    <property type="entry name" value="TRYPTASE-RELATED"/>
    <property type="match status" value="1"/>
</dbReference>
<dbReference type="InterPro" id="IPR001314">
    <property type="entry name" value="Peptidase_S1A"/>
</dbReference>
<dbReference type="AlphaFoldDB" id="A0A8S0Z0D3"/>
<comment type="caution">
    <text evidence="7">The sequence shown here is derived from an EMBL/GenBank/DDBJ whole genome shotgun (WGS) entry which is preliminary data.</text>
</comment>
<gene>
    <name evidence="7" type="ORF">APLA_LOCUS2435</name>
</gene>
<dbReference type="CDD" id="cd00190">
    <property type="entry name" value="Tryp_SPc"/>
    <property type="match status" value="1"/>
</dbReference>
<feature type="chain" id="PRO_5035807832" description="Peptidase S1 domain-containing protein" evidence="5">
    <location>
        <begin position="17"/>
        <end position="314"/>
    </location>
</feature>